<protein>
    <recommendedName>
        <fullName evidence="7">MARVEL domain-containing protein</fullName>
    </recommendedName>
</protein>
<evidence type="ECO:0000259" key="7">
    <source>
        <dbReference type="PROSITE" id="PS51225"/>
    </source>
</evidence>
<name>A0A2G8JYS9_STIJA</name>
<keyword evidence="3 6" id="KW-1133">Transmembrane helix</keyword>
<organism evidence="8 9">
    <name type="scientific">Stichopus japonicus</name>
    <name type="common">Sea cucumber</name>
    <dbReference type="NCBI Taxonomy" id="307972"/>
    <lineage>
        <taxon>Eukaryota</taxon>
        <taxon>Metazoa</taxon>
        <taxon>Echinodermata</taxon>
        <taxon>Eleutherozoa</taxon>
        <taxon>Echinozoa</taxon>
        <taxon>Holothuroidea</taxon>
        <taxon>Aspidochirotacea</taxon>
        <taxon>Aspidochirotida</taxon>
        <taxon>Stichopodidae</taxon>
        <taxon>Apostichopus</taxon>
    </lineage>
</organism>
<feature type="transmembrane region" description="Helical" evidence="6">
    <location>
        <begin position="63"/>
        <end position="82"/>
    </location>
</feature>
<comment type="subcellular location">
    <subcellularLocation>
        <location evidence="1">Membrane</location>
        <topology evidence="1">Multi-pass membrane protein</topology>
    </subcellularLocation>
</comment>
<dbReference type="PANTHER" id="PTHR22776">
    <property type="entry name" value="MARVEL-CONTAINING POTENTIAL LIPID RAFT-ASSOCIATED PROTEIN"/>
    <property type="match status" value="1"/>
</dbReference>
<reference evidence="8 9" key="1">
    <citation type="journal article" date="2017" name="PLoS Biol.">
        <title>The sea cucumber genome provides insights into morphological evolution and visceral regeneration.</title>
        <authorList>
            <person name="Zhang X."/>
            <person name="Sun L."/>
            <person name="Yuan J."/>
            <person name="Sun Y."/>
            <person name="Gao Y."/>
            <person name="Zhang L."/>
            <person name="Li S."/>
            <person name="Dai H."/>
            <person name="Hamel J.F."/>
            <person name="Liu C."/>
            <person name="Yu Y."/>
            <person name="Liu S."/>
            <person name="Lin W."/>
            <person name="Guo K."/>
            <person name="Jin S."/>
            <person name="Xu P."/>
            <person name="Storey K.B."/>
            <person name="Huan P."/>
            <person name="Zhang T."/>
            <person name="Zhou Y."/>
            <person name="Zhang J."/>
            <person name="Lin C."/>
            <person name="Li X."/>
            <person name="Xing L."/>
            <person name="Huo D."/>
            <person name="Sun M."/>
            <person name="Wang L."/>
            <person name="Mercier A."/>
            <person name="Li F."/>
            <person name="Yang H."/>
            <person name="Xiang J."/>
        </authorList>
    </citation>
    <scope>NUCLEOTIDE SEQUENCE [LARGE SCALE GENOMIC DNA]</scope>
    <source>
        <strain evidence="8">Shaxun</strain>
        <tissue evidence="8">Muscle</tissue>
    </source>
</reference>
<evidence type="ECO:0000256" key="1">
    <source>
        <dbReference type="ARBA" id="ARBA00004141"/>
    </source>
</evidence>
<dbReference type="STRING" id="307972.A0A2G8JYS9"/>
<keyword evidence="4 5" id="KW-0472">Membrane</keyword>
<dbReference type="Proteomes" id="UP000230750">
    <property type="component" value="Unassembled WGS sequence"/>
</dbReference>
<evidence type="ECO:0000256" key="3">
    <source>
        <dbReference type="ARBA" id="ARBA00022989"/>
    </source>
</evidence>
<feature type="domain" description="MARVEL" evidence="7">
    <location>
        <begin position="53"/>
        <end position="176"/>
    </location>
</feature>
<dbReference type="PROSITE" id="PS51225">
    <property type="entry name" value="MARVEL"/>
    <property type="match status" value="1"/>
</dbReference>
<feature type="transmembrane region" description="Helical" evidence="6">
    <location>
        <begin position="178"/>
        <end position="203"/>
    </location>
</feature>
<keyword evidence="2 5" id="KW-0812">Transmembrane</keyword>
<evidence type="ECO:0000313" key="8">
    <source>
        <dbReference type="EMBL" id="PIK40869.1"/>
    </source>
</evidence>
<accession>A0A2G8JYS9</accession>
<gene>
    <name evidence="8" type="ORF">BSL78_22299</name>
</gene>
<evidence type="ECO:0000313" key="9">
    <source>
        <dbReference type="Proteomes" id="UP000230750"/>
    </source>
</evidence>
<evidence type="ECO:0000256" key="2">
    <source>
        <dbReference type="ARBA" id="ARBA00022692"/>
    </source>
</evidence>
<keyword evidence="9" id="KW-1185">Reference proteome</keyword>
<dbReference type="InterPro" id="IPR050578">
    <property type="entry name" value="MARVEL-CKLF_proteins"/>
</dbReference>
<proteinExistence type="predicted"/>
<feature type="transmembrane region" description="Helical" evidence="6">
    <location>
        <begin position="88"/>
        <end position="109"/>
    </location>
</feature>
<feature type="transmembrane region" description="Helical" evidence="6">
    <location>
        <begin position="121"/>
        <end position="142"/>
    </location>
</feature>
<evidence type="ECO:0000256" key="4">
    <source>
        <dbReference type="ARBA" id="ARBA00023136"/>
    </source>
</evidence>
<dbReference type="GO" id="GO:0016020">
    <property type="term" value="C:membrane"/>
    <property type="evidence" value="ECO:0007669"/>
    <property type="project" value="UniProtKB-SubCell"/>
</dbReference>
<dbReference type="PANTHER" id="PTHR22776:SF97">
    <property type="entry name" value="RE01453P"/>
    <property type="match status" value="1"/>
</dbReference>
<comment type="caution">
    <text evidence="8">The sequence shown here is derived from an EMBL/GenBank/DDBJ whole genome shotgun (WGS) entry which is preliminary data.</text>
</comment>
<dbReference type="EMBL" id="MRZV01001077">
    <property type="protein sequence ID" value="PIK40869.1"/>
    <property type="molecule type" value="Genomic_DNA"/>
</dbReference>
<sequence>MNPIDFGAHLMNNDEVTGSNIIMADGDFPDSYETKTTTTTTSSTTVCTYNAAYVKTLDGLLRIAEIVVGLIYWICVVATGGYPGQGFVISATIIIWIFTIIIFCLYLFMVVERITIINWPLSEFISNVIWAIFHFIGIIILIVTVSKYAVPFAFWVSFLNRILQLLQFSDSLRESKGIYVMVMLMACVVCVCACTRDTCFSAWELNNFMVG</sequence>
<dbReference type="OrthoDB" id="5982489at2759"/>
<dbReference type="Pfam" id="PF01284">
    <property type="entry name" value="MARVEL"/>
    <property type="match status" value="1"/>
</dbReference>
<dbReference type="AlphaFoldDB" id="A0A2G8JYS9"/>
<evidence type="ECO:0000256" key="5">
    <source>
        <dbReference type="PROSITE-ProRule" id="PRU00581"/>
    </source>
</evidence>
<dbReference type="InterPro" id="IPR008253">
    <property type="entry name" value="Marvel"/>
</dbReference>
<evidence type="ECO:0000256" key="6">
    <source>
        <dbReference type="SAM" id="Phobius"/>
    </source>
</evidence>